<dbReference type="EMBL" id="VIKT02000006">
    <property type="protein sequence ID" value="NHF62542.1"/>
    <property type="molecule type" value="Genomic_DNA"/>
</dbReference>
<organism evidence="4 5">
    <name type="scientific">Microcella pacifica</name>
    <dbReference type="NCBI Taxonomy" id="2591847"/>
    <lineage>
        <taxon>Bacteria</taxon>
        <taxon>Bacillati</taxon>
        <taxon>Actinomycetota</taxon>
        <taxon>Actinomycetes</taxon>
        <taxon>Micrococcales</taxon>
        <taxon>Microbacteriaceae</taxon>
        <taxon>Microcella</taxon>
    </lineage>
</organism>
<dbReference type="OrthoDB" id="153510at2"/>
<keyword evidence="5" id="KW-1185">Reference proteome</keyword>
<evidence type="ECO:0000259" key="3">
    <source>
        <dbReference type="Pfam" id="PF10099"/>
    </source>
</evidence>
<dbReference type="InterPro" id="IPR018764">
    <property type="entry name" value="RskA_C"/>
</dbReference>
<dbReference type="PANTHER" id="PTHR37461:SF1">
    <property type="entry name" value="ANTI-SIGMA-K FACTOR RSKA"/>
    <property type="match status" value="1"/>
</dbReference>
<dbReference type="Pfam" id="PF10099">
    <property type="entry name" value="RskA_C"/>
    <property type="match status" value="1"/>
</dbReference>
<evidence type="ECO:0000313" key="4">
    <source>
        <dbReference type="EMBL" id="NHF62542.1"/>
    </source>
</evidence>
<dbReference type="InterPro" id="IPR051474">
    <property type="entry name" value="Anti-sigma-K/W_factor"/>
</dbReference>
<evidence type="ECO:0000256" key="2">
    <source>
        <dbReference type="SAM" id="Phobius"/>
    </source>
</evidence>
<accession>A0A9E5JPJ0</accession>
<sequence length="243" mass="24278">MNRDADDVMTDEEFADTRAALGLAVPPVAPSATMKDAVMARIAEAPQVSPKVTTPQVSTPPSAVPVGRSADAREGSAAAGAPAGLAERRAQTRWFHRPGSVVIAAAAAVALFFGGVLAADLVNPAAGDAEQLAAIVAAPDVQTVASPVEGGASATLVSSESLGLSAMVFEGLPELTDEQAYALWYITDGEPTPAGLFSVGEDGAVVQVLEGTFEAGTVVGVTVEPSSGSLAPTTTPIVAIATA</sequence>
<keyword evidence="2" id="KW-0472">Membrane</keyword>
<keyword evidence="2" id="KW-1133">Transmembrane helix</keyword>
<dbReference type="GO" id="GO:0006417">
    <property type="term" value="P:regulation of translation"/>
    <property type="evidence" value="ECO:0007669"/>
    <property type="project" value="TreeGrafter"/>
</dbReference>
<name>A0A9E5JPJ0_9MICO</name>
<dbReference type="AlphaFoldDB" id="A0A9E5JPJ0"/>
<proteinExistence type="predicted"/>
<feature type="compositionally biased region" description="Polar residues" evidence="1">
    <location>
        <begin position="50"/>
        <end position="61"/>
    </location>
</feature>
<gene>
    <name evidence="4" type="ORF">FK219_004710</name>
</gene>
<evidence type="ECO:0000256" key="1">
    <source>
        <dbReference type="SAM" id="MobiDB-lite"/>
    </source>
</evidence>
<evidence type="ECO:0000313" key="5">
    <source>
        <dbReference type="Proteomes" id="UP000818266"/>
    </source>
</evidence>
<keyword evidence="2" id="KW-0812">Transmembrane</keyword>
<dbReference type="GO" id="GO:0005886">
    <property type="term" value="C:plasma membrane"/>
    <property type="evidence" value="ECO:0007669"/>
    <property type="project" value="InterPro"/>
</dbReference>
<dbReference type="Proteomes" id="UP000818266">
    <property type="component" value="Unassembled WGS sequence"/>
</dbReference>
<comment type="caution">
    <text evidence="4">The sequence shown here is derived from an EMBL/GenBank/DDBJ whole genome shotgun (WGS) entry which is preliminary data.</text>
</comment>
<dbReference type="PANTHER" id="PTHR37461">
    <property type="entry name" value="ANTI-SIGMA-K FACTOR RSKA"/>
    <property type="match status" value="1"/>
</dbReference>
<feature type="transmembrane region" description="Helical" evidence="2">
    <location>
        <begin position="98"/>
        <end position="119"/>
    </location>
</feature>
<dbReference type="GO" id="GO:0016989">
    <property type="term" value="F:sigma factor antagonist activity"/>
    <property type="evidence" value="ECO:0007669"/>
    <property type="project" value="TreeGrafter"/>
</dbReference>
<dbReference type="RefSeq" id="WP_152582238.1">
    <property type="nucleotide sequence ID" value="NZ_JAVJPO010000007.1"/>
</dbReference>
<protein>
    <submittedName>
        <fullName evidence="4">Anti-sigma factor</fullName>
    </submittedName>
</protein>
<feature type="region of interest" description="Disordered" evidence="1">
    <location>
        <begin position="48"/>
        <end position="83"/>
    </location>
</feature>
<feature type="domain" description="Anti-sigma K factor RskA C-terminal" evidence="3">
    <location>
        <begin position="103"/>
        <end position="237"/>
    </location>
</feature>
<reference evidence="4 5" key="1">
    <citation type="submission" date="2020-03" db="EMBL/GenBank/DDBJ databases">
        <title>Chryseoglobus sp. isolated from a deep-sea seamount.</title>
        <authorList>
            <person name="Zhang D.-C."/>
        </authorList>
    </citation>
    <scope>NUCLEOTIDE SEQUENCE [LARGE SCALE GENOMIC DNA]</scope>
    <source>
        <strain evidence="4 5">KN1116</strain>
    </source>
</reference>